<evidence type="ECO:0000313" key="2">
    <source>
        <dbReference type="EMBL" id="HCT58070.1"/>
    </source>
</evidence>
<name>A0A3D4VAD0_9BACT</name>
<evidence type="ECO:0000313" key="3">
    <source>
        <dbReference type="Proteomes" id="UP000264071"/>
    </source>
</evidence>
<dbReference type="EMBL" id="DPIY01000010">
    <property type="protein sequence ID" value="HCT58070.1"/>
    <property type="molecule type" value="Genomic_DNA"/>
</dbReference>
<organism evidence="2 3">
    <name type="scientific">Gemmatimonas aurantiaca</name>
    <dbReference type="NCBI Taxonomy" id="173480"/>
    <lineage>
        <taxon>Bacteria</taxon>
        <taxon>Pseudomonadati</taxon>
        <taxon>Gemmatimonadota</taxon>
        <taxon>Gemmatimonadia</taxon>
        <taxon>Gemmatimonadales</taxon>
        <taxon>Gemmatimonadaceae</taxon>
        <taxon>Gemmatimonas</taxon>
    </lineage>
</organism>
<evidence type="ECO:0000256" key="1">
    <source>
        <dbReference type="SAM" id="Phobius"/>
    </source>
</evidence>
<protein>
    <submittedName>
        <fullName evidence="2">Uncharacterized protein</fullName>
    </submittedName>
</protein>
<keyword evidence="1" id="KW-1133">Transmembrane helix</keyword>
<sequence>MMSSVLPWYRREAGLAVTLAGFVPALLAVVLPVALRLPLLGLAGVLLAAGLFLIIQRELRRPSERKS</sequence>
<feature type="transmembrane region" description="Helical" evidence="1">
    <location>
        <begin position="38"/>
        <end position="55"/>
    </location>
</feature>
<comment type="caution">
    <text evidence="2">The sequence shown here is derived from an EMBL/GenBank/DDBJ whole genome shotgun (WGS) entry which is preliminary data.</text>
</comment>
<dbReference type="AlphaFoldDB" id="A0A3D4VAD0"/>
<keyword evidence="1" id="KW-0812">Transmembrane</keyword>
<keyword evidence="1" id="KW-0472">Membrane</keyword>
<accession>A0A3D4VAD0</accession>
<reference evidence="2 3" key="1">
    <citation type="journal article" date="2018" name="Nat. Biotechnol.">
        <title>A standardized bacterial taxonomy based on genome phylogeny substantially revises the tree of life.</title>
        <authorList>
            <person name="Parks D.H."/>
            <person name="Chuvochina M."/>
            <person name="Waite D.W."/>
            <person name="Rinke C."/>
            <person name="Skarshewski A."/>
            <person name="Chaumeil P.A."/>
            <person name="Hugenholtz P."/>
        </authorList>
    </citation>
    <scope>NUCLEOTIDE SEQUENCE [LARGE SCALE GENOMIC DNA]</scope>
    <source>
        <strain evidence="2">UBA8844</strain>
    </source>
</reference>
<dbReference type="Proteomes" id="UP000264071">
    <property type="component" value="Unassembled WGS sequence"/>
</dbReference>
<gene>
    <name evidence="2" type="ORF">DGD08_12775</name>
</gene>
<proteinExistence type="predicted"/>